<keyword evidence="1 4" id="KW-0489">Methyltransferase</keyword>
<dbReference type="CDD" id="cd02440">
    <property type="entry name" value="AdoMet_MTases"/>
    <property type="match status" value="1"/>
</dbReference>
<comment type="caution">
    <text evidence="4">The sequence shown here is derived from an EMBL/GenBank/DDBJ whole genome shotgun (WGS) entry which is preliminary data.</text>
</comment>
<dbReference type="EMBL" id="BMIY01000014">
    <property type="protein sequence ID" value="GFZ83298.1"/>
    <property type="molecule type" value="Genomic_DNA"/>
</dbReference>
<dbReference type="GO" id="GO:0032259">
    <property type="term" value="P:methylation"/>
    <property type="evidence" value="ECO:0007669"/>
    <property type="project" value="UniProtKB-KW"/>
</dbReference>
<dbReference type="InterPro" id="IPR029063">
    <property type="entry name" value="SAM-dependent_MTases_sf"/>
</dbReference>
<keyword evidence="2" id="KW-0808">Transferase</keyword>
<dbReference type="AlphaFoldDB" id="A0A916QN34"/>
<dbReference type="PANTHER" id="PTHR43861:SF1">
    <property type="entry name" value="TRANS-ACONITATE 2-METHYLTRANSFERASE"/>
    <property type="match status" value="1"/>
</dbReference>
<name>A0A916QN34_9GAMM</name>
<evidence type="ECO:0000259" key="3">
    <source>
        <dbReference type="Pfam" id="PF13649"/>
    </source>
</evidence>
<dbReference type="RefSeq" id="WP_068810706.1">
    <property type="nucleotide sequence ID" value="NZ_BMIY01000014.1"/>
</dbReference>
<proteinExistence type="predicted"/>
<evidence type="ECO:0000313" key="5">
    <source>
        <dbReference type="Proteomes" id="UP000627715"/>
    </source>
</evidence>
<dbReference type="Gene3D" id="3.40.50.150">
    <property type="entry name" value="Vaccinia Virus protein VP39"/>
    <property type="match status" value="1"/>
</dbReference>
<dbReference type="SUPFAM" id="SSF53335">
    <property type="entry name" value="S-adenosyl-L-methionine-dependent methyltransferases"/>
    <property type="match status" value="1"/>
</dbReference>
<gene>
    <name evidence="4" type="ORF">GCM10011403_28620</name>
</gene>
<evidence type="ECO:0000256" key="2">
    <source>
        <dbReference type="ARBA" id="ARBA00022679"/>
    </source>
</evidence>
<dbReference type="OrthoDB" id="6681190at2"/>
<accession>A0A916QN34</accession>
<dbReference type="GO" id="GO:0008168">
    <property type="term" value="F:methyltransferase activity"/>
    <property type="evidence" value="ECO:0007669"/>
    <property type="project" value="UniProtKB-KW"/>
</dbReference>
<dbReference type="PANTHER" id="PTHR43861">
    <property type="entry name" value="TRANS-ACONITATE 2-METHYLTRANSFERASE-RELATED"/>
    <property type="match status" value="1"/>
</dbReference>
<protein>
    <submittedName>
        <fullName evidence="4">Methyltransferase</fullName>
    </submittedName>
</protein>
<feature type="domain" description="Methyltransferase" evidence="3">
    <location>
        <begin position="45"/>
        <end position="135"/>
    </location>
</feature>
<dbReference type="Proteomes" id="UP000627715">
    <property type="component" value="Unassembled WGS sequence"/>
</dbReference>
<evidence type="ECO:0000313" key="4">
    <source>
        <dbReference type="EMBL" id="GFZ83298.1"/>
    </source>
</evidence>
<keyword evidence="5" id="KW-1185">Reference proteome</keyword>
<sequence>MNPSDIGKAYDQITHLWQSDEFDRTNGIAAHHRALQFASNRHAALDVGCGCTGRFADLLLDAGFHDVDGVDISEKMLSLARQRHPDMQFYCADICQWELPGFYDFITAWDSIWHIPLQEHPQVIAKLVNGLNPGGILIFSFGGTDAPDEHQNYLMGPDVYYSTPGTEGVREILQTLDCSILHIGYDQHPETHAYVIVQRG</sequence>
<reference evidence="4" key="1">
    <citation type="journal article" date="2014" name="Int. J. Syst. Evol. Microbiol.">
        <title>Complete genome sequence of Corynebacterium casei LMG S-19264T (=DSM 44701T), isolated from a smear-ripened cheese.</title>
        <authorList>
            <consortium name="US DOE Joint Genome Institute (JGI-PGF)"/>
            <person name="Walter F."/>
            <person name="Albersmeier A."/>
            <person name="Kalinowski J."/>
            <person name="Ruckert C."/>
        </authorList>
    </citation>
    <scope>NUCLEOTIDE SEQUENCE</scope>
    <source>
        <strain evidence="4">CGMCC 1.15425</strain>
    </source>
</reference>
<organism evidence="4 5">
    <name type="scientific">Pseudohongiella nitratireducens</name>
    <dbReference type="NCBI Taxonomy" id="1768907"/>
    <lineage>
        <taxon>Bacteria</taxon>
        <taxon>Pseudomonadati</taxon>
        <taxon>Pseudomonadota</taxon>
        <taxon>Gammaproteobacteria</taxon>
        <taxon>Pseudomonadales</taxon>
        <taxon>Pseudohongiellaceae</taxon>
        <taxon>Pseudohongiella</taxon>
    </lineage>
</organism>
<dbReference type="InterPro" id="IPR041698">
    <property type="entry name" value="Methyltransf_25"/>
</dbReference>
<dbReference type="Pfam" id="PF13649">
    <property type="entry name" value="Methyltransf_25"/>
    <property type="match status" value="1"/>
</dbReference>
<reference evidence="4" key="2">
    <citation type="submission" date="2020-09" db="EMBL/GenBank/DDBJ databases">
        <authorList>
            <person name="Sun Q."/>
            <person name="Zhou Y."/>
        </authorList>
    </citation>
    <scope>NUCLEOTIDE SEQUENCE</scope>
    <source>
        <strain evidence="4">CGMCC 1.15425</strain>
    </source>
</reference>
<evidence type="ECO:0000256" key="1">
    <source>
        <dbReference type="ARBA" id="ARBA00022603"/>
    </source>
</evidence>